<dbReference type="PANTHER" id="PTHR34187:SF2">
    <property type="entry name" value="DUF202 DOMAIN-CONTAINING PROTEIN"/>
    <property type="match status" value="1"/>
</dbReference>
<feature type="transmembrane region" description="Helical" evidence="6">
    <location>
        <begin position="54"/>
        <end position="72"/>
    </location>
</feature>
<organism evidence="8 9">
    <name type="scientific">Coemansia asiatica</name>
    <dbReference type="NCBI Taxonomy" id="1052880"/>
    <lineage>
        <taxon>Eukaryota</taxon>
        <taxon>Fungi</taxon>
        <taxon>Fungi incertae sedis</taxon>
        <taxon>Zoopagomycota</taxon>
        <taxon>Kickxellomycotina</taxon>
        <taxon>Kickxellomycetes</taxon>
        <taxon>Kickxellales</taxon>
        <taxon>Kickxellaceae</taxon>
        <taxon>Coemansia</taxon>
    </lineage>
</organism>
<dbReference type="InterPro" id="IPR052053">
    <property type="entry name" value="IM_YidH-like"/>
</dbReference>
<evidence type="ECO:0000313" key="8">
    <source>
        <dbReference type="EMBL" id="KAJ1643531.1"/>
    </source>
</evidence>
<evidence type="ECO:0000256" key="1">
    <source>
        <dbReference type="ARBA" id="ARBA00004651"/>
    </source>
</evidence>
<dbReference type="GO" id="GO:0005886">
    <property type="term" value="C:plasma membrane"/>
    <property type="evidence" value="ECO:0007669"/>
    <property type="project" value="UniProtKB-SubCell"/>
</dbReference>
<evidence type="ECO:0000256" key="3">
    <source>
        <dbReference type="ARBA" id="ARBA00022692"/>
    </source>
</evidence>
<reference evidence="8" key="1">
    <citation type="submission" date="2022-07" db="EMBL/GenBank/DDBJ databases">
        <title>Phylogenomic reconstructions and comparative analyses of Kickxellomycotina fungi.</title>
        <authorList>
            <person name="Reynolds N.K."/>
            <person name="Stajich J.E."/>
            <person name="Barry K."/>
            <person name="Grigoriev I.V."/>
            <person name="Crous P."/>
            <person name="Smith M.E."/>
        </authorList>
    </citation>
    <scope>NUCLEOTIDE SEQUENCE</scope>
    <source>
        <strain evidence="8">NBRC 105413</strain>
    </source>
</reference>
<feature type="transmembrane region" description="Helical" evidence="6">
    <location>
        <begin position="129"/>
        <end position="155"/>
    </location>
</feature>
<keyword evidence="4 6" id="KW-1133">Transmembrane helix</keyword>
<dbReference type="Pfam" id="PF02656">
    <property type="entry name" value="DUF202"/>
    <property type="match status" value="1"/>
</dbReference>
<comment type="caution">
    <text evidence="8">The sequence shown here is derived from an EMBL/GenBank/DDBJ whole genome shotgun (WGS) entry which is preliminary data.</text>
</comment>
<evidence type="ECO:0000259" key="7">
    <source>
        <dbReference type="Pfam" id="PF02656"/>
    </source>
</evidence>
<evidence type="ECO:0000256" key="4">
    <source>
        <dbReference type="ARBA" id="ARBA00022989"/>
    </source>
</evidence>
<accession>A0A9W8CIV3</accession>
<keyword evidence="2" id="KW-1003">Cell membrane</keyword>
<evidence type="ECO:0000256" key="2">
    <source>
        <dbReference type="ARBA" id="ARBA00022475"/>
    </source>
</evidence>
<sequence>MNTPYTAYSSPTLNNISIDSRYHRPFEKLRNYHRRVIDNECSMARDQFAVERNFLSWFKLSMAVASSGAVIFRDYDKARKPFQPLKYTRIADISTVYFISLSIVMLGVAMMYLWDVKLRLAKENRPARLFWMLFLGVLGFVGAMSLVIVLALSYANM</sequence>
<keyword evidence="3 6" id="KW-0812">Transmembrane</keyword>
<dbReference type="Proteomes" id="UP001145021">
    <property type="component" value="Unassembled WGS sequence"/>
</dbReference>
<keyword evidence="5 6" id="KW-0472">Membrane</keyword>
<name>A0A9W8CIV3_9FUNG</name>
<evidence type="ECO:0000256" key="5">
    <source>
        <dbReference type="ARBA" id="ARBA00023136"/>
    </source>
</evidence>
<gene>
    <name evidence="8" type="ORF">LPJ64_004709</name>
</gene>
<dbReference type="AlphaFoldDB" id="A0A9W8CIV3"/>
<evidence type="ECO:0000256" key="6">
    <source>
        <dbReference type="SAM" id="Phobius"/>
    </source>
</evidence>
<dbReference type="InterPro" id="IPR003807">
    <property type="entry name" value="DUF202"/>
</dbReference>
<protein>
    <recommendedName>
        <fullName evidence="7">DUF202 domain-containing protein</fullName>
    </recommendedName>
</protein>
<feature type="domain" description="DUF202" evidence="7">
    <location>
        <begin position="45"/>
        <end position="113"/>
    </location>
</feature>
<comment type="subcellular location">
    <subcellularLocation>
        <location evidence="1">Cell membrane</location>
        <topology evidence="1">Multi-pass membrane protein</topology>
    </subcellularLocation>
</comment>
<keyword evidence="9" id="KW-1185">Reference proteome</keyword>
<evidence type="ECO:0000313" key="9">
    <source>
        <dbReference type="Proteomes" id="UP001145021"/>
    </source>
</evidence>
<dbReference type="EMBL" id="JANBOH010000246">
    <property type="protein sequence ID" value="KAJ1643531.1"/>
    <property type="molecule type" value="Genomic_DNA"/>
</dbReference>
<feature type="transmembrane region" description="Helical" evidence="6">
    <location>
        <begin position="93"/>
        <end position="114"/>
    </location>
</feature>
<proteinExistence type="predicted"/>
<dbReference type="PANTHER" id="PTHR34187">
    <property type="entry name" value="FGR18P"/>
    <property type="match status" value="1"/>
</dbReference>